<sequence>MTSHLRCMRSSLVELLTRNSGQQFGGSEVSRTQRLSKPIAGLFWGSILVPIIVVGIVAVSSPNGGYDPSYWAWIDVIYAFSYVKVVITVVKYLPQAWLNYKRQSTEGWSISQILLDLAGGILSLVQLVLDSSLQSDWSGITGNPIKLLLGNITIVSDVVFVVQHYILYRDQAGPKAQPARDITTPLLGDAEAS</sequence>
<gene>
    <name evidence="12" type="ORF">N7468_000854</name>
</gene>
<keyword evidence="13" id="KW-1185">Reference proteome</keyword>
<keyword evidence="9" id="KW-0458">Lysosome</keyword>
<keyword evidence="5" id="KW-0677">Repeat</keyword>
<dbReference type="GO" id="GO:0005774">
    <property type="term" value="C:vacuolar membrane"/>
    <property type="evidence" value="ECO:0007669"/>
    <property type="project" value="TreeGrafter"/>
</dbReference>
<dbReference type="Pfam" id="PF04193">
    <property type="entry name" value="PQ-loop"/>
    <property type="match status" value="1"/>
</dbReference>
<dbReference type="EMBL" id="JAPQKS010000002">
    <property type="protein sequence ID" value="KAJ5245871.1"/>
    <property type="molecule type" value="Genomic_DNA"/>
</dbReference>
<protein>
    <submittedName>
        <fullName evidence="12">L-cystine transporter</fullName>
    </submittedName>
</protein>
<evidence type="ECO:0000256" key="10">
    <source>
        <dbReference type="ARBA" id="ARBA00048473"/>
    </source>
</evidence>
<dbReference type="Proteomes" id="UP001150941">
    <property type="component" value="Unassembled WGS sequence"/>
</dbReference>
<evidence type="ECO:0000256" key="11">
    <source>
        <dbReference type="SAM" id="Phobius"/>
    </source>
</evidence>
<name>A0A9W9TW16_9EURO</name>
<dbReference type="InterPro" id="IPR005282">
    <property type="entry name" value="LC_transporter"/>
</dbReference>
<dbReference type="PANTHER" id="PTHR13131">
    <property type="entry name" value="CYSTINOSIN"/>
    <property type="match status" value="1"/>
</dbReference>
<dbReference type="Gene3D" id="1.20.1280.290">
    <property type="match status" value="1"/>
</dbReference>
<dbReference type="GeneID" id="83197454"/>
<reference evidence="12" key="1">
    <citation type="submission" date="2022-11" db="EMBL/GenBank/DDBJ databases">
        <authorList>
            <person name="Petersen C."/>
        </authorList>
    </citation>
    <scope>NUCLEOTIDE SEQUENCE</scope>
    <source>
        <strain evidence="12">IBT 19713</strain>
    </source>
</reference>
<evidence type="ECO:0000256" key="1">
    <source>
        <dbReference type="ARBA" id="ARBA00004155"/>
    </source>
</evidence>
<keyword evidence="4 11" id="KW-0812">Transmembrane</keyword>
<evidence type="ECO:0000256" key="8">
    <source>
        <dbReference type="ARBA" id="ARBA00023136"/>
    </source>
</evidence>
<dbReference type="RefSeq" id="XP_058333292.1">
    <property type="nucleotide sequence ID" value="XM_058470151.1"/>
</dbReference>
<dbReference type="GO" id="GO:0000324">
    <property type="term" value="C:fungal-type vacuole"/>
    <property type="evidence" value="ECO:0007669"/>
    <property type="project" value="TreeGrafter"/>
</dbReference>
<evidence type="ECO:0000256" key="4">
    <source>
        <dbReference type="ARBA" id="ARBA00022692"/>
    </source>
</evidence>
<dbReference type="InterPro" id="IPR006603">
    <property type="entry name" value="PQ-loop_rpt"/>
</dbReference>
<evidence type="ECO:0000256" key="2">
    <source>
        <dbReference type="ARBA" id="ARBA00006855"/>
    </source>
</evidence>
<evidence type="ECO:0000256" key="7">
    <source>
        <dbReference type="ARBA" id="ARBA00022989"/>
    </source>
</evidence>
<evidence type="ECO:0000256" key="5">
    <source>
        <dbReference type="ARBA" id="ARBA00022737"/>
    </source>
</evidence>
<dbReference type="OrthoDB" id="75720at2759"/>
<dbReference type="PANTHER" id="PTHR13131:SF5">
    <property type="entry name" value="CYSTINOSIN"/>
    <property type="match status" value="1"/>
</dbReference>
<evidence type="ECO:0000256" key="3">
    <source>
        <dbReference type="ARBA" id="ARBA00022448"/>
    </source>
</evidence>
<comment type="caution">
    <text evidence="12">The sequence shown here is derived from an EMBL/GenBank/DDBJ whole genome shotgun (WGS) entry which is preliminary data.</text>
</comment>
<evidence type="ECO:0000313" key="13">
    <source>
        <dbReference type="Proteomes" id="UP001150941"/>
    </source>
</evidence>
<evidence type="ECO:0000256" key="9">
    <source>
        <dbReference type="ARBA" id="ARBA00023228"/>
    </source>
</evidence>
<proteinExistence type="inferred from homology"/>
<feature type="transmembrane region" description="Helical" evidence="11">
    <location>
        <begin position="70"/>
        <end position="93"/>
    </location>
</feature>
<dbReference type="GO" id="GO:0015293">
    <property type="term" value="F:symporter activity"/>
    <property type="evidence" value="ECO:0007669"/>
    <property type="project" value="UniProtKB-KW"/>
</dbReference>
<comment type="subcellular location">
    <subcellularLocation>
        <location evidence="1">Lysosome membrane</location>
        <topology evidence="1">Multi-pass membrane protein</topology>
    </subcellularLocation>
</comment>
<dbReference type="FunFam" id="1.20.1280.290:FF:000016">
    <property type="entry name" value="Cystinosin homolog"/>
    <property type="match status" value="1"/>
</dbReference>
<keyword evidence="3" id="KW-0813">Transport</keyword>
<dbReference type="GO" id="GO:0015184">
    <property type="term" value="F:L-cystine transmembrane transporter activity"/>
    <property type="evidence" value="ECO:0007669"/>
    <property type="project" value="TreeGrafter"/>
</dbReference>
<comment type="similarity">
    <text evidence="2">Belongs to the cystinosin family.</text>
</comment>
<accession>A0A9W9TW16</accession>
<keyword evidence="8 11" id="KW-0472">Membrane</keyword>
<feature type="transmembrane region" description="Helical" evidence="11">
    <location>
        <begin position="39"/>
        <end position="58"/>
    </location>
</feature>
<reference evidence="12" key="2">
    <citation type="journal article" date="2023" name="IMA Fungus">
        <title>Comparative genomic study of the Penicillium genus elucidates a diverse pangenome and 15 lateral gene transfer events.</title>
        <authorList>
            <person name="Petersen C."/>
            <person name="Sorensen T."/>
            <person name="Nielsen M.R."/>
            <person name="Sondergaard T.E."/>
            <person name="Sorensen J.L."/>
            <person name="Fitzpatrick D.A."/>
            <person name="Frisvad J.C."/>
            <person name="Nielsen K.L."/>
        </authorList>
    </citation>
    <scope>NUCLEOTIDE SEQUENCE</scope>
    <source>
        <strain evidence="12">IBT 19713</strain>
    </source>
</reference>
<comment type="catalytic activity">
    <reaction evidence="10">
        <text>L-cystine(out) + H(+)(out) = L-cystine(in) + H(+)(in)</text>
        <dbReference type="Rhea" id="RHEA:66172"/>
        <dbReference type="ChEBI" id="CHEBI:15378"/>
        <dbReference type="ChEBI" id="CHEBI:35491"/>
    </reaction>
    <physiologicalReaction direction="left-to-right" evidence="10">
        <dbReference type="Rhea" id="RHEA:66173"/>
    </physiologicalReaction>
</comment>
<organism evidence="12 13">
    <name type="scientific">Penicillium chermesinum</name>
    <dbReference type="NCBI Taxonomy" id="63820"/>
    <lineage>
        <taxon>Eukaryota</taxon>
        <taxon>Fungi</taxon>
        <taxon>Dikarya</taxon>
        <taxon>Ascomycota</taxon>
        <taxon>Pezizomycotina</taxon>
        <taxon>Eurotiomycetes</taxon>
        <taxon>Eurotiomycetidae</taxon>
        <taxon>Eurotiales</taxon>
        <taxon>Aspergillaceae</taxon>
        <taxon>Penicillium</taxon>
    </lineage>
</organism>
<evidence type="ECO:0000313" key="12">
    <source>
        <dbReference type="EMBL" id="KAJ5245871.1"/>
    </source>
</evidence>
<dbReference type="SMART" id="SM00679">
    <property type="entry name" value="CTNS"/>
    <property type="match status" value="1"/>
</dbReference>
<dbReference type="AlphaFoldDB" id="A0A9W9TW16"/>
<keyword evidence="6" id="KW-0769">Symport</keyword>
<evidence type="ECO:0000256" key="6">
    <source>
        <dbReference type="ARBA" id="ARBA00022847"/>
    </source>
</evidence>
<keyword evidence="7 11" id="KW-1133">Transmembrane helix</keyword>